<name>A0A7V9YZ61_9BACL</name>
<dbReference type="Proteomes" id="UP000580891">
    <property type="component" value="Unassembled WGS sequence"/>
</dbReference>
<dbReference type="SUPFAM" id="SSF49764">
    <property type="entry name" value="HSP20-like chaperones"/>
    <property type="match status" value="1"/>
</dbReference>
<evidence type="ECO:0000313" key="3">
    <source>
        <dbReference type="Proteomes" id="UP000580891"/>
    </source>
</evidence>
<evidence type="ECO:0000313" key="2">
    <source>
        <dbReference type="EMBL" id="MBA2870988.1"/>
    </source>
</evidence>
<dbReference type="AlphaFoldDB" id="A0A7V9YZ61"/>
<dbReference type="Gene3D" id="2.60.40.790">
    <property type="match status" value="1"/>
</dbReference>
<comment type="caution">
    <text evidence="2">The sequence shown here is derived from an EMBL/GenBank/DDBJ whole genome shotgun (WGS) entry which is preliminary data.</text>
</comment>
<protein>
    <submittedName>
        <fullName evidence="2">HSP20 family molecular chaperone IbpA</fullName>
    </submittedName>
</protein>
<dbReference type="RefSeq" id="WP_181536862.1">
    <property type="nucleotide sequence ID" value="NZ_JACDUU010000002.1"/>
</dbReference>
<dbReference type="InterPro" id="IPR008978">
    <property type="entry name" value="HSP20-like_chaperone"/>
</dbReference>
<reference evidence="2 3" key="1">
    <citation type="submission" date="2020-07" db="EMBL/GenBank/DDBJ databases">
        <title>Genomic Encyclopedia of Type Strains, Phase IV (KMG-IV): sequencing the most valuable type-strain genomes for metagenomic binning, comparative biology and taxonomic classification.</title>
        <authorList>
            <person name="Goeker M."/>
        </authorList>
    </citation>
    <scope>NUCLEOTIDE SEQUENCE [LARGE SCALE GENOMIC DNA]</scope>
    <source>
        <strain evidence="2 3">DSM 25220</strain>
    </source>
</reference>
<organism evidence="2 3">
    <name type="scientific">[Anoxybacillus] calidus</name>
    <dbReference type="NCBI Taxonomy" id="575178"/>
    <lineage>
        <taxon>Bacteria</taxon>
        <taxon>Bacillati</taxon>
        <taxon>Bacillota</taxon>
        <taxon>Bacilli</taxon>
        <taxon>Bacillales</taxon>
        <taxon>Anoxybacillaceae</taxon>
        <taxon>Paranoxybacillus</taxon>
    </lineage>
</organism>
<dbReference type="Pfam" id="PF17886">
    <property type="entry name" value="ArsA_HSP20"/>
    <property type="match status" value="1"/>
</dbReference>
<sequence length="127" mass="15077">MGSKKEPNEFEKWLEILLADPFTDYLDETIFRVDVFETEEHYIIEANLPLCTVNQIKVKCHNNTAIIQAYEQNNDYKERSVQLPFTLTDRDVRAYFENDILEVRISKDTIDKCKENVRNIRVSHEGY</sequence>
<evidence type="ECO:0000259" key="1">
    <source>
        <dbReference type="Pfam" id="PF17886"/>
    </source>
</evidence>
<proteinExistence type="predicted"/>
<dbReference type="CDD" id="cd06464">
    <property type="entry name" value="ACD_sHsps-like"/>
    <property type="match status" value="1"/>
</dbReference>
<keyword evidence="3" id="KW-1185">Reference proteome</keyword>
<accession>A0A7V9YZ61</accession>
<dbReference type="InterPro" id="IPR040612">
    <property type="entry name" value="ArsA_HSP20-like"/>
</dbReference>
<gene>
    <name evidence="2" type="ORF">HNQ85_001258</name>
</gene>
<feature type="domain" description="ArsA HSP20-like" evidence="1">
    <location>
        <begin position="40"/>
        <end position="104"/>
    </location>
</feature>
<dbReference type="EMBL" id="JACDUU010000002">
    <property type="protein sequence ID" value="MBA2870988.1"/>
    <property type="molecule type" value="Genomic_DNA"/>
</dbReference>